<sequence>MKKKFLIVGDFLSGSGLTGVIFNVFPKILDINEWDITAVGYGKENNPIINEKIQELGWHIIRTPLVNKHPIRHWNFWKKYFKQHNFDYIYFNYSAAWNFLPVKYAKKYTNAKIAVHSHNTYYGHKFNNKVLMSMLGYLNDYGQHQMLLNSDVRFATSKKAARWMFGTSKDVNISQNGVNLRKYYFDKNARKSIRNKYHVSAEDKLYGFVGVLQPRKNPLFALRVFYNLYNKDPNSKLVMIGNGELKKNVCNEIKRLKIEKKVILIDFSQEVNKWYSAMDMLLFPSLYEGLPLVLIEAQASGLKILTSSNIPPVTIATPYICEIKTYEVEDWVLASKKMYSKNLDRNLNLRKLLNFSCENQALEIKNRLLE</sequence>
<evidence type="ECO:0000313" key="2">
    <source>
        <dbReference type="EMBL" id="KAA8797657.1"/>
    </source>
</evidence>
<name>A0AB73BPC6_9LACO</name>
<dbReference type="EMBL" id="VUAO01000015">
    <property type="protein sequence ID" value="KAA8797657.1"/>
    <property type="molecule type" value="Genomic_DNA"/>
</dbReference>
<feature type="domain" description="Glycosyl transferase family 1" evidence="1">
    <location>
        <begin position="191"/>
        <end position="341"/>
    </location>
</feature>
<dbReference type="Proteomes" id="UP000322051">
    <property type="component" value="Unassembled WGS sequence"/>
</dbReference>
<gene>
    <name evidence="2" type="ORF">F1C02_06745</name>
</gene>
<comment type="caution">
    <text evidence="2">The sequence shown here is derived from an EMBL/GenBank/DDBJ whole genome shotgun (WGS) entry which is preliminary data.</text>
</comment>
<accession>A0AB73BPC6</accession>
<reference evidence="2 3" key="1">
    <citation type="submission" date="2019-09" db="EMBL/GenBank/DDBJ databases">
        <title>Comparative analysis of L. crispatus genomes revealed niche specific adaptation to different host and body sites.</title>
        <authorList>
            <person name="Pan M."/>
            <person name="Hidalgo-Cantabrana C."/>
            <person name="Barrangou R."/>
        </authorList>
    </citation>
    <scope>NUCLEOTIDE SEQUENCE [LARGE SCALE GENOMIC DNA]</scope>
    <source>
        <strain evidence="2 3">NCK973</strain>
    </source>
</reference>
<organism evidence="2 3">
    <name type="scientific">Lactobacillus crispatus</name>
    <dbReference type="NCBI Taxonomy" id="47770"/>
    <lineage>
        <taxon>Bacteria</taxon>
        <taxon>Bacillati</taxon>
        <taxon>Bacillota</taxon>
        <taxon>Bacilli</taxon>
        <taxon>Lactobacillales</taxon>
        <taxon>Lactobacillaceae</taxon>
        <taxon>Lactobacillus</taxon>
    </lineage>
</organism>
<dbReference type="AlphaFoldDB" id="A0AB73BPC6"/>
<proteinExistence type="predicted"/>
<evidence type="ECO:0000259" key="1">
    <source>
        <dbReference type="Pfam" id="PF00534"/>
    </source>
</evidence>
<evidence type="ECO:0000313" key="3">
    <source>
        <dbReference type="Proteomes" id="UP000322051"/>
    </source>
</evidence>
<dbReference type="Pfam" id="PF00534">
    <property type="entry name" value="Glycos_transf_1"/>
    <property type="match status" value="1"/>
</dbReference>
<dbReference type="InterPro" id="IPR001296">
    <property type="entry name" value="Glyco_trans_1"/>
</dbReference>
<protein>
    <submittedName>
        <fullName evidence="2">Glycosyltransferase family 1 protein</fullName>
    </submittedName>
</protein>
<dbReference type="PANTHER" id="PTHR12526">
    <property type="entry name" value="GLYCOSYLTRANSFERASE"/>
    <property type="match status" value="1"/>
</dbReference>
<dbReference type="Gene3D" id="3.40.50.2000">
    <property type="entry name" value="Glycogen Phosphorylase B"/>
    <property type="match status" value="2"/>
</dbReference>
<dbReference type="RefSeq" id="WP_150352739.1">
    <property type="nucleotide sequence ID" value="NZ_JBBOJQ010000044.1"/>
</dbReference>
<dbReference type="GO" id="GO:0016757">
    <property type="term" value="F:glycosyltransferase activity"/>
    <property type="evidence" value="ECO:0007669"/>
    <property type="project" value="InterPro"/>
</dbReference>
<dbReference type="SUPFAM" id="SSF53756">
    <property type="entry name" value="UDP-Glycosyltransferase/glycogen phosphorylase"/>
    <property type="match status" value="1"/>
</dbReference>